<name>A0A6N8J566_9BACT</name>
<dbReference type="EMBL" id="WRXO01000001">
    <property type="protein sequence ID" value="MVT39416.1"/>
    <property type="molecule type" value="Genomic_DNA"/>
</dbReference>
<reference evidence="2 3" key="1">
    <citation type="submission" date="2019-12" db="EMBL/GenBank/DDBJ databases">
        <title>The draft genomic sequence of strain Chitinophaga oryziterrae JCM 16595.</title>
        <authorList>
            <person name="Zhang X."/>
        </authorList>
    </citation>
    <scope>NUCLEOTIDE SEQUENCE [LARGE SCALE GENOMIC DNA]</scope>
    <source>
        <strain evidence="2 3">JCM 16595</strain>
    </source>
</reference>
<keyword evidence="1" id="KW-0732">Signal</keyword>
<feature type="signal peptide" evidence="1">
    <location>
        <begin position="1"/>
        <end position="20"/>
    </location>
</feature>
<evidence type="ECO:0000256" key="1">
    <source>
        <dbReference type="SAM" id="SignalP"/>
    </source>
</evidence>
<gene>
    <name evidence="2" type="ORF">GO495_02355</name>
</gene>
<evidence type="ECO:0000313" key="2">
    <source>
        <dbReference type="EMBL" id="MVT39416.1"/>
    </source>
</evidence>
<sequence>MKNLYFLLTFLITAVQPVIAQTAWRIEPGKYIGNTKLGVSGEELGKQLGHPDGGDAAMGKAWSIWYSHKADNSLDSSRYLAVYLSIGAVGSGNEGMHVKQVRINTASFKTKAGIKVGSSYASVKKAFPHISRAAVYEDTMRHKRLELYDDVKGGIAFEIAGKVCTAVTVHESGESMNTYIQFPGYEGYIKR</sequence>
<dbReference type="AlphaFoldDB" id="A0A6N8J566"/>
<dbReference type="Proteomes" id="UP000468388">
    <property type="component" value="Unassembled WGS sequence"/>
</dbReference>
<evidence type="ECO:0000313" key="3">
    <source>
        <dbReference type="Proteomes" id="UP000468388"/>
    </source>
</evidence>
<keyword evidence="3" id="KW-1185">Reference proteome</keyword>
<dbReference type="OrthoDB" id="1494315at2"/>
<proteinExistence type="predicted"/>
<organism evidence="2 3">
    <name type="scientific">Chitinophaga oryziterrae</name>
    <dbReference type="NCBI Taxonomy" id="1031224"/>
    <lineage>
        <taxon>Bacteria</taxon>
        <taxon>Pseudomonadati</taxon>
        <taxon>Bacteroidota</taxon>
        <taxon>Chitinophagia</taxon>
        <taxon>Chitinophagales</taxon>
        <taxon>Chitinophagaceae</taxon>
        <taxon>Chitinophaga</taxon>
    </lineage>
</organism>
<comment type="caution">
    <text evidence="2">The sequence shown here is derived from an EMBL/GenBank/DDBJ whole genome shotgun (WGS) entry which is preliminary data.</text>
</comment>
<protein>
    <submittedName>
        <fullName evidence="2">Uncharacterized protein</fullName>
    </submittedName>
</protein>
<accession>A0A6N8J566</accession>
<dbReference type="RefSeq" id="WP_157298094.1">
    <property type="nucleotide sequence ID" value="NZ_BAAAZB010000005.1"/>
</dbReference>
<feature type="chain" id="PRO_5026973621" evidence="1">
    <location>
        <begin position="21"/>
        <end position="191"/>
    </location>
</feature>